<comment type="subcellular location">
    <subcellularLocation>
        <location evidence="1">Cell membrane</location>
        <topology evidence="1">Multi-pass membrane protein</topology>
    </subcellularLocation>
</comment>
<dbReference type="GO" id="GO:0005886">
    <property type="term" value="C:plasma membrane"/>
    <property type="evidence" value="ECO:0007669"/>
    <property type="project" value="UniProtKB-SubCell"/>
</dbReference>
<evidence type="ECO:0000256" key="5">
    <source>
        <dbReference type="ARBA" id="ARBA00022989"/>
    </source>
</evidence>
<dbReference type="PANTHER" id="PTHR30509">
    <property type="entry name" value="P-HYDROXYBENZOIC ACID EFFLUX PUMP SUBUNIT-RELATED"/>
    <property type="match status" value="1"/>
</dbReference>
<evidence type="ECO:0000256" key="4">
    <source>
        <dbReference type="ARBA" id="ARBA00022692"/>
    </source>
</evidence>
<protein>
    <recommendedName>
        <fullName evidence="10">FUSC family protein</fullName>
    </recommendedName>
</protein>
<feature type="transmembrane region" description="Helical" evidence="7">
    <location>
        <begin position="12"/>
        <end position="40"/>
    </location>
</feature>
<keyword evidence="2" id="KW-0813">Transport</keyword>
<keyword evidence="9" id="KW-1185">Reference proteome</keyword>
<evidence type="ECO:0000313" key="8">
    <source>
        <dbReference type="EMBL" id="QOP45626.1"/>
    </source>
</evidence>
<dbReference type="RefSeq" id="WP_193111871.1">
    <property type="nucleotide sequence ID" value="NZ_CP041406.1"/>
</dbReference>
<dbReference type="PANTHER" id="PTHR30509:SF9">
    <property type="entry name" value="MULTIDRUG RESISTANCE PROTEIN MDTO"/>
    <property type="match status" value="1"/>
</dbReference>
<feature type="transmembrane region" description="Helical" evidence="7">
    <location>
        <begin position="254"/>
        <end position="282"/>
    </location>
</feature>
<dbReference type="InterPro" id="IPR006726">
    <property type="entry name" value="PHBA_efflux_AaeB/fusaric-R"/>
</dbReference>
<dbReference type="Proteomes" id="UP000593580">
    <property type="component" value="Chromosome"/>
</dbReference>
<dbReference type="EMBL" id="CP041406">
    <property type="protein sequence ID" value="QOP45626.1"/>
    <property type="molecule type" value="Genomic_DNA"/>
</dbReference>
<evidence type="ECO:0000256" key="2">
    <source>
        <dbReference type="ARBA" id="ARBA00022448"/>
    </source>
</evidence>
<dbReference type="KEGG" id="spal:FM071_04720"/>
<feature type="transmembrane region" description="Helical" evidence="7">
    <location>
        <begin position="223"/>
        <end position="242"/>
    </location>
</feature>
<feature type="transmembrane region" description="Helical" evidence="7">
    <location>
        <begin position="294"/>
        <end position="312"/>
    </location>
</feature>
<sequence>MQKLHFAIKTSLALVLAYIIPFAMGWSQANTAVITIILIASAGNVSDSVTKGAIRVLGTVLGSIIGLGLIALFPQERMFYLISLSIVLMILIYLYYTYQGDSTVFMLSAMTIMMMFVNGPENAFLYGIDKTYMTIFGILIYTFIGIFLWPNKAKPGTINDAPKGRMFIWLDPEYFKATLQLMCVYWFSVAFWIYFNPPAGFLVVTLATLIGLLTMFSPLKPTILMILFTAGFSFSTLMYVAVLPHLIYGWELALFVFMYGFIGFYFIKPQISIFFLLGLFVLNITNEMHYNFDTFLLTLLIFYMFLIILMFFHNFPFSARPEHLFGLMKERFVKHTQALQEIQKKENKNFLDRLREQHHATQLKQTVQKMQIWHKKIDTSYFHKNSSESLLAFAQNCMAYIKQETTLQNCYNSMNTIDWNNLKMAKF</sequence>
<dbReference type="GO" id="GO:0022857">
    <property type="term" value="F:transmembrane transporter activity"/>
    <property type="evidence" value="ECO:0007669"/>
    <property type="project" value="InterPro"/>
</dbReference>
<feature type="transmembrane region" description="Helical" evidence="7">
    <location>
        <begin position="52"/>
        <end position="72"/>
    </location>
</feature>
<keyword evidence="4 7" id="KW-0812">Transmembrane</keyword>
<reference evidence="8 9" key="1">
    <citation type="submission" date="2019-07" db="EMBL/GenBank/DDBJ databases">
        <title>Sulfurimonas paralvinellae sp. nov., a novel mesophilic, hydrogen- and sulfur-oxidizing chemolithoautotroph within the Epsilonproteo- bacteria isolated from a deep-sea hydrothermal vent polychaete nest, reclassification of Thiomicrospira denitrificans as Sulfurimonas denitrificans comb. nov. and emended description of the genus Sulfurimonas.</title>
        <authorList>
            <person name="Wang S."/>
            <person name="Jiang L."/>
            <person name="Shao Z."/>
        </authorList>
    </citation>
    <scope>NUCLEOTIDE SEQUENCE [LARGE SCALE GENOMIC DNA]</scope>
    <source>
        <strain evidence="8 9">GO25</strain>
    </source>
</reference>
<gene>
    <name evidence="8" type="ORF">FM071_04720</name>
</gene>
<feature type="transmembrane region" description="Helical" evidence="7">
    <location>
        <begin position="131"/>
        <end position="149"/>
    </location>
</feature>
<evidence type="ECO:0000256" key="7">
    <source>
        <dbReference type="SAM" id="Phobius"/>
    </source>
</evidence>
<evidence type="ECO:0000256" key="3">
    <source>
        <dbReference type="ARBA" id="ARBA00022475"/>
    </source>
</evidence>
<evidence type="ECO:0008006" key="10">
    <source>
        <dbReference type="Google" id="ProtNLM"/>
    </source>
</evidence>
<accession>A0A7M1B853</accession>
<evidence type="ECO:0000313" key="9">
    <source>
        <dbReference type="Proteomes" id="UP000593580"/>
    </source>
</evidence>
<feature type="transmembrane region" description="Helical" evidence="7">
    <location>
        <begin position="79"/>
        <end position="96"/>
    </location>
</feature>
<organism evidence="8 9">
    <name type="scientific">Sulfurimonas paralvinellae</name>
    <dbReference type="NCBI Taxonomy" id="317658"/>
    <lineage>
        <taxon>Bacteria</taxon>
        <taxon>Pseudomonadati</taxon>
        <taxon>Campylobacterota</taxon>
        <taxon>Epsilonproteobacteria</taxon>
        <taxon>Campylobacterales</taxon>
        <taxon>Sulfurimonadaceae</taxon>
        <taxon>Sulfurimonas</taxon>
    </lineage>
</organism>
<keyword evidence="5 7" id="KW-1133">Transmembrane helix</keyword>
<evidence type="ECO:0000256" key="6">
    <source>
        <dbReference type="ARBA" id="ARBA00023136"/>
    </source>
</evidence>
<keyword evidence="6 7" id="KW-0472">Membrane</keyword>
<feature type="transmembrane region" description="Helical" evidence="7">
    <location>
        <begin position="199"/>
        <end position="217"/>
    </location>
</feature>
<keyword evidence="3" id="KW-1003">Cell membrane</keyword>
<evidence type="ECO:0000256" key="1">
    <source>
        <dbReference type="ARBA" id="ARBA00004651"/>
    </source>
</evidence>
<name>A0A7M1B853_9BACT</name>
<proteinExistence type="predicted"/>
<dbReference type="Pfam" id="PF04632">
    <property type="entry name" value="FUSC"/>
    <property type="match status" value="1"/>
</dbReference>
<feature type="transmembrane region" description="Helical" evidence="7">
    <location>
        <begin position="102"/>
        <end position="119"/>
    </location>
</feature>
<dbReference type="AlphaFoldDB" id="A0A7M1B853"/>